<feature type="chain" id="PRO_5044576543" evidence="1">
    <location>
        <begin position="25"/>
        <end position="145"/>
    </location>
</feature>
<keyword evidence="1" id="KW-0732">Signal</keyword>
<organism evidence="2">
    <name type="scientific">Brachypodium distachyon</name>
    <name type="common">Purple false brome</name>
    <name type="synonym">Trachynia distachya</name>
    <dbReference type="NCBI Taxonomy" id="15368"/>
    <lineage>
        <taxon>Eukaryota</taxon>
        <taxon>Viridiplantae</taxon>
        <taxon>Streptophyta</taxon>
        <taxon>Embryophyta</taxon>
        <taxon>Tracheophyta</taxon>
        <taxon>Spermatophyta</taxon>
        <taxon>Magnoliopsida</taxon>
        <taxon>Liliopsida</taxon>
        <taxon>Poales</taxon>
        <taxon>Poaceae</taxon>
        <taxon>BOP clade</taxon>
        <taxon>Pooideae</taxon>
        <taxon>Stipodae</taxon>
        <taxon>Brachypodieae</taxon>
        <taxon>Brachypodium</taxon>
    </lineage>
</organism>
<feature type="signal peptide" evidence="1">
    <location>
        <begin position="1"/>
        <end position="24"/>
    </location>
</feature>
<dbReference type="EMBL" id="CM000884">
    <property type="protein sequence ID" value="PNT61077.1"/>
    <property type="molecule type" value="Genomic_DNA"/>
</dbReference>
<gene>
    <name evidence="3" type="primary">LOC100837044</name>
    <name evidence="2" type="ORF">BRADI_5g10104v3</name>
</gene>
<sequence>MRPLHCRLAARLSSVLAVSSYVLAGSKAPPAAAAHLLYDLANSYEQFVRKVEKVGAINHVRAVEAQKETSGRRRWREAESHGCTWLLSPGSLEPNCPVMAPPEICPWQQLGKDDDELLEPDVDAGLDANRHDERSIEPLHATRFL</sequence>
<dbReference type="RefSeq" id="XP_024311485.1">
    <property type="nucleotide sequence ID" value="XM_024455717.1"/>
</dbReference>
<dbReference type="EnsemblPlants" id="PNT61077">
    <property type="protein sequence ID" value="PNT61077"/>
    <property type="gene ID" value="BRADI_5g10104v3"/>
</dbReference>
<reference evidence="2" key="2">
    <citation type="submission" date="2017-06" db="EMBL/GenBank/DDBJ databases">
        <title>WGS assembly of Brachypodium distachyon.</title>
        <authorList>
            <consortium name="The International Brachypodium Initiative"/>
            <person name="Lucas S."/>
            <person name="Harmon-Smith M."/>
            <person name="Lail K."/>
            <person name="Tice H."/>
            <person name="Grimwood J."/>
            <person name="Bruce D."/>
            <person name="Barry K."/>
            <person name="Shu S."/>
            <person name="Lindquist E."/>
            <person name="Wang M."/>
            <person name="Pitluck S."/>
            <person name="Vogel J.P."/>
            <person name="Garvin D.F."/>
            <person name="Mockler T.C."/>
            <person name="Schmutz J."/>
            <person name="Rokhsar D."/>
            <person name="Bevan M.W."/>
        </authorList>
    </citation>
    <scope>NUCLEOTIDE SEQUENCE</scope>
    <source>
        <strain evidence="2">Bd21</strain>
    </source>
</reference>
<protein>
    <submittedName>
        <fullName evidence="2 3">Uncharacterized protein</fullName>
    </submittedName>
</protein>
<evidence type="ECO:0000313" key="4">
    <source>
        <dbReference type="Proteomes" id="UP000008810"/>
    </source>
</evidence>
<proteinExistence type="predicted"/>
<dbReference type="GeneID" id="100837044"/>
<evidence type="ECO:0000313" key="3">
    <source>
        <dbReference type="EnsemblPlants" id="PNT61077"/>
    </source>
</evidence>
<dbReference type="AlphaFoldDB" id="A0A2K2CGD4"/>
<accession>A0A2K2CGD4</accession>
<evidence type="ECO:0000313" key="2">
    <source>
        <dbReference type="EMBL" id="PNT61077.1"/>
    </source>
</evidence>
<dbReference type="Gramene" id="PNT61077">
    <property type="protein sequence ID" value="PNT61077"/>
    <property type="gene ID" value="BRADI_5g10104v3"/>
</dbReference>
<reference evidence="2 3" key="1">
    <citation type="journal article" date="2010" name="Nature">
        <title>Genome sequencing and analysis of the model grass Brachypodium distachyon.</title>
        <authorList>
            <consortium name="International Brachypodium Initiative"/>
        </authorList>
    </citation>
    <scope>NUCLEOTIDE SEQUENCE [LARGE SCALE GENOMIC DNA]</scope>
    <source>
        <strain evidence="2">Bd21</strain>
        <strain evidence="3">cv. Bd21</strain>
    </source>
</reference>
<keyword evidence="4" id="KW-1185">Reference proteome</keyword>
<reference evidence="3" key="3">
    <citation type="submission" date="2018-08" db="UniProtKB">
        <authorList>
            <consortium name="EnsemblPlants"/>
        </authorList>
    </citation>
    <scope>IDENTIFICATION</scope>
    <source>
        <strain evidence="3">cv. Bd21</strain>
    </source>
</reference>
<name>A0A2K2CGD4_BRADI</name>
<dbReference type="Proteomes" id="UP000008810">
    <property type="component" value="Chromosome 5"/>
</dbReference>
<evidence type="ECO:0000256" key="1">
    <source>
        <dbReference type="SAM" id="SignalP"/>
    </source>
</evidence>